<sequence>MTSPRKSITPGRKNLFTLCLLVVIVLMFAYAVFGSRGVLRIFQAEQQKQDLQQQLVELQQQQQQLRNKIERLQKDKTYWEQLARTKLGMVREGELIYHLPDDDAEEKRQ</sequence>
<dbReference type="PANTHER" id="PTHR37485:SF1">
    <property type="entry name" value="CELL DIVISION PROTEIN FTSB"/>
    <property type="match status" value="1"/>
</dbReference>
<keyword evidence="7" id="KW-0175">Coiled coil</keyword>
<dbReference type="InterPro" id="IPR023081">
    <property type="entry name" value="Cell_div_FtsB"/>
</dbReference>
<keyword evidence="6" id="KW-0131">Cell cycle</keyword>
<keyword evidence="4" id="KW-1133">Transmembrane helix</keyword>
<accession>A0A1H3X056</accession>
<evidence type="ECO:0000256" key="5">
    <source>
        <dbReference type="ARBA" id="ARBA00023136"/>
    </source>
</evidence>
<evidence type="ECO:0000256" key="3">
    <source>
        <dbReference type="ARBA" id="ARBA00022692"/>
    </source>
</evidence>
<keyword evidence="5" id="KW-0472">Membrane</keyword>
<organism evidence="8 9">
    <name type="scientific">Desulfuromusa kysingii</name>
    <dbReference type="NCBI Taxonomy" id="37625"/>
    <lineage>
        <taxon>Bacteria</taxon>
        <taxon>Pseudomonadati</taxon>
        <taxon>Thermodesulfobacteriota</taxon>
        <taxon>Desulfuromonadia</taxon>
        <taxon>Desulfuromonadales</taxon>
        <taxon>Geopsychrobacteraceae</taxon>
        <taxon>Desulfuromusa</taxon>
    </lineage>
</organism>
<evidence type="ECO:0000256" key="4">
    <source>
        <dbReference type="ARBA" id="ARBA00022989"/>
    </source>
</evidence>
<dbReference type="AlphaFoldDB" id="A0A1H3X056"/>
<dbReference type="EMBL" id="FNQN01000002">
    <property type="protein sequence ID" value="SDZ92054.1"/>
    <property type="molecule type" value="Genomic_DNA"/>
</dbReference>
<evidence type="ECO:0000313" key="9">
    <source>
        <dbReference type="Proteomes" id="UP000199409"/>
    </source>
</evidence>
<keyword evidence="1" id="KW-1003">Cell membrane</keyword>
<dbReference type="GO" id="GO:0043093">
    <property type="term" value="P:FtsZ-dependent cytokinesis"/>
    <property type="evidence" value="ECO:0007669"/>
    <property type="project" value="TreeGrafter"/>
</dbReference>
<protein>
    <submittedName>
        <fullName evidence="8">Cell division protein FtsB</fullName>
    </submittedName>
</protein>
<keyword evidence="9" id="KW-1185">Reference proteome</keyword>
<dbReference type="PANTHER" id="PTHR37485">
    <property type="entry name" value="CELL DIVISION PROTEIN FTSB"/>
    <property type="match status" value="1"/>
</dbReference>
<dbReference type="InterPro" id="IPR007060">
    <property type="entry name" value="FtsL/DivIC"/>
</dbReference>
<keyword evidence="3" id="KW-0812">Transmembrane</keyword>
<evidence type="ECO:0000256" key="2">
    <source>
        <dbReference type="ARBA" id="ARBA00022618"/>
    </source>
</evidence>
<feature type="coiled-coil region" evidence="7">
    <location>
        <begin position="41"/>
        <end position="82"/>
    </location>
</feature>
<evidence type="ECO:0000313" key="8">
    <source>
        <dbReference type="EMBL" id="SDZ92054.1"/>
    </source>
</evidence>
<keyword evidence="2 8" id="KW-0132">Cell division</keyword>
<dbReference type="Pfam" id="PF04977">
    <property type="entry name" value="DivIC"/>
    <property type="match status" value="1"/>
</dbReference>
<dbReference type="STRING" id="37625.SAMN05660420_00734"/>
<evidence type="ECO:0000256" key="7">
    <source>
        <dbReference type="SAM" id="Coils"/>
    </source>
</evidence>
<name>A0A1H3X056_9BACT</name>
<gene>
    <name evidence="8" type="ORF">SAMN05660420_00734</name>
</gene>
<dbReference type="GO" id="GO:0030428">
    <property type="term" value="C:cell septum"/>
    <property type="evidence" value="ECO:0007669"/>
    <property type="project" value="TreeGrafter"/>
</dbReference>
<evidence type="ECO:0000256" key="1">
    <source>
        <dbReference type="ARBA" id="ARBA00022475"/>
    </source>
</evidence>
<proteinExistence type="predicted"/>
<dbReference type="Proteomes" id="UP000199409">
    <property type="component" value="Unassembled WGS sequence"/>
</dbReference>
<reference evidence="8 9" key="1">
    <citation type="submission" date="2016-10" db="EMBL/GenBank/DDBJ databases">
        <authorList>
            <person name="de Groot N.N."/>
        </authorList>
    </citation>
    <scope>NUCLEOTIDE SEQUENCE [LARGE SCALE GENOMIC DNA]</scope>
    <source>
        <strain evidence="8 9">DSM 7343</strain>
    </source>
</reference>
<evidence type="ECO:0000256" key="6">
    <source>
        <dbReference type="ARBA" id="ARBA00023306"/>
    </source>
</evidence>